<dbReference type="Pfam" id="PF00675">
    <property type="entry name" value="Peptidase_M16"/>
    <property type="match status" value="1"/>
</dbReference>
<keyword evidence="4" id="KW-0732">Signal</keyword>
<evidence type="ECO:0000313" key="8">
    <source>
        <dbReference type="Proteomes" id="UP000236220"/>
    </source>
</evidence>
<evidence type="ECO:0000256" key="4">
    <source>
        <dbReference type="SAM" id="SignalP"/>
    </source>
</evidence>
<dbReference type="Gene3D" id="3.30.830.10">
    <property type="entry name" value="Metalloenzyme, LuxS/M16 peptidase-like"/>
    <property type="match status" value="4"/>
</dbReference>
<feature type="signal peptide" evidence="4">
    <location>
        <begin position="1"/>
        <end position="24"/>
    </location>
</feature>
<dbReference type="AlphaFoldDB" id="A0A2K1Q0U0"/>
<proteinExistence type="inferred from homology"/>
<dbReference type="InterPro" id="IPR011765">
    <property type="entry name" value="Pept_M16_N"/>
</dbReference>
<keyword evidence="8" id="KW-1185">Reference proteome</keyword>
<dbReference type="PANTHER" id="PTHR11851:SF49">
    <property type="entry name" value="MITOCHONDRIAL-PROCESSING PEPTIDASE SUBUNIT ALPHA"/>
    <property type="match status" value="1"/>
</dbReference>
<dbReference type="OrthoDB" id="9811314at2"/>
<reference evidence="7 8" key="1">
    <citation type="submission" date="2017-08" db="EMBL/GenBank/DDBJ databases">
        <title>Lysobacter sylvestris genome.</title>
        <authorList>
            <person name="Zhang D.-C."/>
            <person name="Albuquerque L."/>
            <person name="Franca L."/>
            <person name="Froufe H.J.C."/>
            <person name="Barroso C."/>
            <person name="Egas C."/>
            <person name="Da Costa M."/>
            <person name="Margesin R."/>
        </authorList>
    </citation>
    <scope>NUCLEOTIDE SEQUENCE [LARGE SCALE GENOMIC DNA]</scope>
    <source>
        <strain evidence="7 8">AM20-91</strain>
    </source>
</reference>
<dbReference type="InterPro" id="IPR011249">
    <property type="entry name" value="Metalloenz_LuxS/M16"/>
</dbReference>
<dbReference type="GO" id="GO:0006508">
    <property type="term" value="P:proteolysis"/>
    <property type="evidence" value="ECO:0007669"/>
    <property type="project" value="InterPro"/>
</dbReference>
<evidence type="ECO:0000259" key="6">
    <source>
        <dbReference type="Pfam" id="PF05193"/>
    </source>
</evidence>
<evidence type="ECO:0000259" key="5">
    <source>
        <dbReference type="Pfam" id="PF00675"/>
    </source>
</evidence>
<dbReference type="Proteomes" id="UP000236220">
    <property type="component" value="Unassembled WGS sequence"/>
</dbReference>
<accession>A0A2K1Q0U0</accession>
<evidence type="ECO:0000313" key="7">
    <source>
        <dbReference type="EMBL" id="PNS08656.1"/>
    </source>
</evidence>
<name>A0A2K1Q0U0_9GAMM</name>
<dbReference type="GO" id="GO:0004222">
    <property type="term" value="F:metalloendopeptidase activity"/>
    <property type="evidence" value="ECO:0007669"/>
    <property type="project" value="InterPro"/>
</dbReference>
<dbReference type="Pfam" id="PF05193">
    <property type="entry name" value="Peptidase_M16_C"/>
    <property type="match status" value="2"/>
</dbReference>
<dbReference type="InterPro" id="IPR007863">
    <property type="entry name" value="Peptidase_M16_C"/>
</dbReference>
<evidence type="ECO:0000256" key="3">
    <source>
        <dbReference type="RuleBase" id="RU004447"/>
    </source>
</evidence>
<feature type="domain" description="Peptidase M16 C-terminal" evidence="6">
    <location>
        <begin position="209"/>
        <end position="382"/>
    </location>
</feature>
<dbReference type="PROSITE" id="PS00143">
    <property type="entry name" value="INSULINASE"/>
    <property type="match status" value="1"/>
</dbReference>
<feature type="domain" description="Peptidase M16 N-terminal" evidence="5">
    <location>
        <begin position="55"/>
        <end position="198"/>
    </location>
</feature>
<dbReference type="EMBL" id="NPZB01000001">
    <property type="protein sequence ID" value="PNS08656.1"/>
    <property type="molecule type" value="Genomic_DNA"/>
</dbReference>
<dbReference type="InterPro" id="IPR001431">
    <property type="entry name" value="Pept_M16_Zn_BS"/>
</dbReference>
<sequence>MLTVRTLAWACALALVPFASVAHADGIALPKGVTAGSCVEGICEYRLANGLQVLLFPDASKPTVTVNVTYHVGSANENYGETGMAHLLEHMVFKGTPDHKDIPGGLRKLGAAYNGQTSLDRTNYFASFPANDASLEWMLAMEADRMVNSFVAKKDLDSEMTVVRNEMESRENDPGSVFMQRMQSASFQWHNYGHSTIGNRSDVENVPIANLQAFYRAWYQPDNATLIMAGRFDPSKTLTLINADFGKIKRPTRTLPTSYTLEPVQDGEREITVRRSGDVRLVGLNYHMPAATHPDTAALTVLANILADVPGGRLYKLMVNTKLAAFTSTVNAVQHDPSRFTLLAVVPKDGDPAKTEAELLKQAESIAAVPVTAQELADAKQRFANSYELAFNNPNAIGLALSESIAAGDWRLWFVQRDAIARVTLADVNRVAAKYLIQSNRTLARFIPTDNAVRADTGGAPSVASLVDGYKGHAAVAAGETFDPTPQNIAARTEIITIGDGLKVSLLPKKTRGGTVVVSASFHFNDVNALKSVPRVVPDMTGAMLMRGSKTMTREQIDKRFEALKTSAGVAGSGQGASIGLQTRRGELVDALTLAADILHNPVFPESEFEQIRLQSETNLEAARKEPGTLTGQALAAHFDPWPVDHPLHHRTLDESLADLKAVKLDDVRRFHQQYYGTSQGEIAIVGDFDPATIKPLLQKLFADWKPRVTFEPISTHYKDVASEHRNFETPDKSNAVFVAHVNLPLNDDDPDLAALEAANQIFGGGGGLKSRLADRVRQKDGLSYTIGSGLNADMSRDGKDDAGSFSIQAIAAPQNIAKVEADVREELDRLIRDGVTAEELADTVSGLLTQREQGRASDGSVAAMLNSDQRYDRKMLRRAEFDAKLKALTVADVNAAIRKHFKPMTAMSVYVAGDFANAAKKAAPAPTSSP</sequence>
<dbReference type="GO" id="GO:0046872">
    <property type="term" value="F:metal ion binding"/>
    <property type="evidence" value="ECO:0007669"/>
    <property type="project" value="InterPro"/>
</dbReference>
<dbReference type="InterPro" id="IPR050361">
    <property type="entry name" value="MPP/UQCRC_Complex"/>
</dbReference>
<gene>
    <name evidence="7" type="ORF">Lysil_0285</name>
</gene>
<organism evidence="7 8">
    <name type="scientific">Solilutibacter silvestris</name>
    <dbReference type="NCBI Taxonomy" id="1645665"/>
    <lineage>
        <taxon>Bacteria</taxon>
        <taxon>Pseudomonadati</taxon>
        <taxon>Pseudomonadota</taxon>
        <taxon>Gammaproteobacteria</taxon>
        <taxon>Lysobacterales</taxon>
        <taxon>Lysobacteraceae</taxon>
        <taxon>Solilutibacter</taxon>
    </lineage>
</organism>
<evidence type="ECO:0000256" key="2">
    <source>
        <dbReference type="ARBA" id="ARBA00007261"/>
    </source>
</evidence>
<comment type="similarity">
    <text evidence="2 3">Belongs to the peptidase M16 family.</text>
</comment>
<protein>
    <submittedName>
        <fullName evidence="7">Peptidase M16 inactive domain</fullName>
    </submittedName>
</protein>
<comment type="caution">
    <text evidence="7">The sequence shown here is derived from an EMBL/GenBank/DDBJ whole genome shotgun (WGS) entry which is preliminary data.</text>
</comment>
<dbReference type="PANTHER" id="PTHR11851">
    <property type="entry name" value="METALLOPROTEASE"/>
    <property type="match status" value="1"/>
</dbReference>
<dbReference type="SUPFAM" id="SSF63411">
    <property type="entry name" value="LuxS/MPP-like metallohydrolase"/>
    <property type="match status" value="4"/>
</dbReference>
<feature type="domain" description="Peptidase M16 C-terminal" evidence="6">
    <location>
        <begin position="663"/>
        <end position="846"/>
    </location>
</feature>
<evidence type="ECO:0000256" key="1">
    <source>
        <dbReference type="ARBA" id="ARBA00001947"/>
    </source>
</evidence>
<dbReference type="RefSeq" id="WP_103073809.1">
    <property type="nucleotide sequence ID" value="NZ_NPZB01000001.1"/>
</dbReference>
<comment type="cofactor">
    <cofactor evidence="1">
        <name>Zn(2+)</name>
        <dbReference type="ChEBI" id="CHEBI:29105"/>
    </cofactor>
</comment>
<feature type="chain" id="PRO_5014355369" evidence="4">
    <location>
        <begin position="25"/>
        <end position="931"/>
    </location>
</feature>